<dbReference type="InterPro" id="IPR008000">
    <property type="entry name" value="Rham/fucose_mutarotase"/>
</dbReference>
<evidence type="ECO:0000313" key="1">
    <source>
        <dbReference type="EMBL" id="WOK05408.1"/>
    </source>
</evidence>
<dbReference type="InterPro" id="IPR011008">
    <property type="entry name" value="Dimeric_a/b-barrel"/>
</dbReference>
<gene>
    <name evidence="1" type="ORF">RT717_20210</name>
</gene>
<dbReference type="Pfam" id="PF05336">
    <property type="entry name" value="rhaM"/>
    <property type="match status" value="1"/>
</dbReference>
<dbReference type="Gene3D" id="3.30.70.100">
    <property type="match status" value="1"/>
</dbReference>
<dbReference type="Proteomes" id="UP001302349">
    <property type="component" value="Chromosome"/>
</dbReference>
<evidence type="ECO:0000313" key="2">
    <source>
        <dbReference type="Proteomes" id="UP001302349"/>
    </source>
</evidence>
<protein>
    <submittedName>
        <fullName evidence="1">L-rhamnose mutarotase</fullName>
    </submittedName>
</protein>
<dbReference type="PANTHER" id="PTHR43239">
    <property type="entry name" value="UPF0734 PROTEIN DDB_G0273871/DDB_G0273177"/>
    <property type="match status" value="1"/>
</dbReference>
<name>A0ABZ0ILT4_9BACT</name>
<reference evidence="1 2" key="1">
    <citation type="journal article" date="2023" name="Microbiol. Resour. Announc.">
        <title>Complete Genome Sequence of Imperialibacter roseus strain P4T.</title>
        <authorList>
            <person name="Tizabi D.R."/>
            <person name="Bachvaroff T."/>
            <person name="Hill R.T."/>
        </authorList>
    </citation>
    <scope>NUCLEOTIDE SEQUENCE [LARGE SCALE GENOMIC DNA]</scope>
    <source>
        <strain evidence="1 2">P4T</strain>
    </source>
</reference>
<sequence>MQTFYLTLDLKDDPQLIADYERHHQQVWPEILDSIKESGIEQMEIYRSGNRLFMVMKANSTFSFEKKAAMDATNPKVQEWEKLMWRYQQALPTAKPGEKWLLMDKIFSLTEQLNKNV</sequence>
<dbReference type="InterPro" id="IPR052996">
    <property type="entry name" value="Carb_Metab_Mutarotase"/>
</dbReference>
<dbReference type="SUPFAM" id="SSF54909">
    <property type="entry name" value="Dimeric alpha+beta barrel"/>
    <property type="match status" value="1"/>
</dbReference>
<dbReference type="EMBL" id="CP136051">
    <property type="protein sequence ID" value="WOK05408.1"/>
    <property type="molecule type" value="Genomic_DNA"/>
</dbReference>
<accession>A0ABZ0ILT4</accession>
<dbReference type="RefSeq" id="WP_317488168.1">
    <property type="nucleotide sequence ID" value="NZ_CP136051.1"/>
</dbReference>
<dbReference type="PANTHER" id="PTHR43239:SF1">
    <property type="entry name" value="UPF0734 PROTEIN DDB_G0273871_DDB_G0273177"/>
    <property type="match status" value="1"/>
</dbReference>
<proteinExistence type="predicted"/>
<keyword evidence="2" id="KW-1185">Reference proteome</keyword>
<organism evidence="1 2">
    <name type="scientific">Imperialibacter roseus</name>
    <dbReference type="NCBI Taxonomy" id="1324217"/>
    <lineage>
        <taxon>Bacteria</taxon>
        <taxon>Pseudomonadati</taxon>
        <taxon>Bacteroidota</taxon>
        <taxon>Cytophagia</taxon>
        <taxon>Cytophagales</taxon>
        <taxon>Flammeovirgaceae</taxon>
        <taxon>Imperialibacter</taxon>
    </lineage>
</organism>